<reference evidence="1" key="1">
    <citation type="submission" date="2021-01" db="EMBL/GenBank/DDBJ databases">
        <authorList>
            <consortium name="Genoscope - CEA"/>
            <person name="William W."/>
        </authorList>
    </citation>
    <scope>NUCLEOTIDE SEQUENCE</scope>
</reference>
<feature type="non-terminal residue" evidence="1">
    <location>
        <position position="1"/>
    </location>
</feature>
<gene>
    <name evidence="1" type="ORF">DARMORV10_C07P00450.1</name>
</gene>
<accession>A0A816LVF5</accession>
<protein>
    <submittedName>
        <fullName evidence="1">(rape) hypothetical protein</fullName>
    </submittedName>
</protein>
<sequence>SHQDQLSQSFHFEARNIAKGGTFIGLELLLIDQQI</sequence>
<dbReference type="AlphaFoldDB" id="A0A816LVF5"/>
<organism evidence="1">
    <name type="scientific">Brassica napus</name>
    <name type="common">Rape</name>
    <dbReference type="NCBI Taxonomy" id="3708"/>
    <lineage>
        <taxon>Eukaryota</taxon>
        <taxon>Viridiplantae</taxon>
        <taxon>Streptophyta</taxon>
        <taxon>Embryophyta</taxon>
        <taxon>Tracheophyta</taxon>
        <taxon>Spermatophyta</taxon>
        <taxon>Magnoliopsida</taxon>
        <taxon>eudicotyledons</taxon>
        <taxon>Gunneridae</taxon>
        <taxon>Pentapetalae</taxon>
        <taxon>rosids</taxon>
        <taxon>malvids</taxon>
        <taxon>Brassicales</taxon>
        <taxon>Brassicaceae</taxon>
        <taxon>Brassiceae</taxon>
        <taxon>Brassica</taxon>
    </lineage>
</organism>
<dbReference type="Proteomes" id="UP001295469">
    <property type="component" value="Chromosome C07"/>
</dbReference>
<proteinExistence type="predicted"/>
<dbReference type="EMBL" id="HG994371">
    <property type="protein sequence ID" value="CAF1943718.1"/>
    <property type="molecule type" value="Genomic_DNA"/>
</dbReference>
<name>A0A816LVF5_BRANA</name>
<evidence type="ECO:0000313" key="1">
    <source>
        <dbReference type="EMBL" id="CAF1943718.1"/>
    </source>
</evidence>